<feature type="coiled-coil region" evidence="1">
    <location>
        <begin position="218"/>
        <end position="259"/>
    </location>
</feature>
<dbReference type="OMA" id="VEESFCE"/>
<evidence type="ECO:0000256" key="1">
    <source>
        <dbReference type="SAM" id="Coils"/>
    </source>
</evidence>
<dbReference type="Gramene" id="ESW34417">
    <property type="protein sequence ID" value="ESW34417"/>
    <property type="gene ID" value="PHAVU_001G150900g"/>
</dbReference>
<evidence type="ECO:0000313" key="4">
    <source>
        <dbReference type="Proteomes" id="UP000000226"/>
    </source>
</evidence>
<evidence type="ECO:0000313" key="3">
    <source>
        <dbReference type="EMBL" id="ESW34417.1"/>
    </source>
</evidence>
<keyword evidence="4" id="KW-1185">Reference proteome</keyword>
<evidence type="ECO:0000256" key="2">
    <source>
        <dbReference type="SAM" id="MobiDB-lite"/>
    </source>
</evidence>
<dbReference type="PhylomeDB" id="V7CW62"/>
<keyword evidence="1" id="KW-0175">Coiled coil</keyword>
<dbReference type="EMBL" id="CM002288">
    <property type="protein sequence ID" value="ESW34417.1"/>
    <property type="molecule type" value="Genomic_DNA"/>
</dbReference>
<dbReference type="PANTHER" id="PTHR38936">
    <property type="entry name" value="TITIN-LIKE ISOFORM X2"/>
    <property type="match status" value="1"/>
</dbReference>
<feature type="region of interest" description="Disordered" evidence="2">
    <location>
        <begin position="59"/>
        <end position="83"/>
    </location>
</feature>
<reference evidence="4" key="1">
    <citation type="journal article" date="2014" name="Nat. Genet.">
        <title>A reference genome for common bean and genome-wide analysis of dual domestications.</title>
        <authorList>
            <person name="Schmutz J."/>
            <person name="McClean P.E."/>
            <person name="Mamidi S."/>
            <person name="Wu G.A."/>
            <person name="Cannon S.B."/>
            <person name="Grimwood J."/>
            <person name="Jenkins J."/>
            <person name="Shu S."/>
            <person name="Song Q."/>
            <person name="Chavarro C."/>
            <person name="Torres-Torres M."/>
            <person name="Geffroy V."/>
            <person name="Moghaddam S.M."/>
            <person name="Gao D."/>
            <person name="Abernathy B."/>
            <person name="Barry K."/>
            <person name="Blair M."/>
            <person name="Brick M.A."/>
            <person name="Chovatia M."/>
            <person name="Gepts P."/>
            <person name="Goodstein D.M."/>
            <person name="Gonzales M."/>
            <person name="Hellsten U."/>
            <person name="Hyten D.L."/>
            <person name="Jia G."/>
            <person name="Kelly J.D."/>
            <person name="Kudrna D."/>
            <person name="Lee R."/>
            <person name="Richard M.M."/>
            <person name="Miklas P.N."/>
            <person name="Osorno J.M."/>
            <person name="Rodrigues J."/>
            <person name="Thareau V."/>
            <person name="Urrea C.A."/>
            <person name="Wang M."/>
            <person name="Yu Y."/>
            <person name="Zhang M."/>
            <person name="Wing R.A."/>
            <person name="Cregan P.B."/>
            <person name="Rokhsar D.S."/>
            <person name="Jackson S.A."/>
        </authorList>
    </citation>
    <scope>NUCLEOTIDE SEQUENCE [LARGE SCALE GENOMIC DNA]</scope>
    <source>
        <strain evidence="4">cv. G19833</strain>
    </source>
</reference>
<proteinExistence type="predicted"/>
<dbReference type="PANTHER" id="PTHR38936:SF1">
    <property type="entry name" value="DUF641 DOMAIN-CONTAINING PROTEIN"/>
    <property type="match status" value="1"/>
</dbReference>
<sequence>MGPRRSSRKIHRAHLKPIVVEPQLSNGTVQLLGTSNSHHDTHLPGLSLHKQQKFLEDGVKRPHQRSLAGEQANQDRGLQKKSTIKKKSKFSAAYVRRSERIKSAIVCSPKANFGIEVIENITVSDSEKDEVDTQMEQVLGGPELVLEHESESGPEQEESLGEKSLDEKIDSALHRIDSLDKIVEWLKSKAEETVGFCEAPSVAPIGYKSMYFDSQKKIEALTEENHRLNGKLENALGKIEVYEKEIRALIDVLDKTKDSVKDVMISNLAKSVEAAVNVSTQAIHNACSASASAIKRNRKEG</sequence>
<protein>
    <submittedName>
        <fullName evidence="3">Uncharacterized protein</fullName>
    </submittedName>
</protein>
<organism evidence="3 4">
    <name type="scientific">Phaseolus vulgaris</name>
    <name type="common">Kidney bean</name>
    <name type="synonym">French bean</name>
    <dbReference type="NCBI Taxonomy" id="3885"/>
    <lineage>
        <taxon>Eukaryota</taxon>
        <taxon>Viridiplantae</taxon>
        <taxon>Streptophyta</taxon>
        <taxon>Embryophyta</taxon>
        <taxon>Tracheophyta</taxon>
        <taxon>Spermatophyta</taxon>
        <taxon>Magnoliopsida</taxon>
        <taxon>eudicotyledons</taxon>
        <taxon>Gunneridae</taxon>
        <taxon>Pentapetalae</taxon>
        <taxon>rosids</taxon>
        <taxon>fabids</taxon>
        <taxon>Fabales</taxon>
        <taxon>Fabaceae</taxon>
        <taxon>Papilionoideae</taxon>
        <taxon>50 kb inversion clade</taxon>
        <taxon>NPAAA clade</taxon>
        <taxon>indigoferoid/millettioid clade</taxon>
        <taxon>Phaseoleae</taxon>
        <taxon>Phaseolus</taxon>
    </lineage>
</organism>
<gene>
    <name evidence="3" type="ORF">PHAVU_001G150900g</name>
</gene>
<dbReference type="Proteomes" id="UP000000226">
    <property type="component" value="Chromosome 1"/>
</dbReference>
<dbReference type="OrthoDB" id="1937314at2759"/>
<name>V7CW62_PHAVU</name>
<dbReference type="AlphaFoldDB" id="V7CW62"/>
<dbReference type="eggNOG" id="ENOG502S4K5">
    <property type="taxonomic scope" value="Eukaryota"/>
</dbReference>
<accession>V7CW62</accession>